<protein>
    <submittedName>
        <fullName evidence="6">Sulfatase-like hydrolase/transferase</fullName>
    </submittedName>
</protein>
<dbReference type="GO" id="GO:0008484">
    <property type="term" value="F:sulfuric ester hydrolase activity"/>
    <property type="evidence" value="ECO:0007669"/>
    <property type="project" value="TreeGrafter"/>
</dbReference>
<comment type="similarity">
    <text evidence="1">Belongs to the sulfatase family.</text>
</comment>
<dbReference type="Gene3D" id="3.40.720.10">
    <property type="entry name" value="Alkaline Phosphatase, subunit A"/>
    <property type="match status" value="1"/>
</dbReference>
<organism evidence="6 7">
    <name type="scientific">Saccharophagus degradans</name>
    <dbReference type="NCBI Taxonomy" id="86304"/>
    <lineage>
        <taxon>Bacteria</taxon>
        <taxon>Pseudomonadati</taxon>
        <taxon>Pseudomonadota</taxon>
        <taxon>Gammaproteobacteria</taxon>
        <taxon>Cellvibrionales</taxon>
        <taxon>Cellvibrionaceae</taxon>
        <taxon>Saccharophagus</taxon>
    </lineage>
</organism>
<comment type="caution">
    <text evidence="6">The sequence shown here is derived from an EMBL/GenBank/DDBJ whole genome shotgun (WGS) entry which is preliminary data.</text>
</comment>
<dbReference type="EMBL" id="JAUOPB010000373">
    <property type="protein sequence ID" value="MDO6425179.1"/>
    <property type="molecule type" value="Genomic_DNA"/>
</dbReference>
<proteinExistence type="inferred from homology"/>
<evidence type="ECO:0000259" key="5">
    <source>
        <dbReference type="Pfam" id="PF00884"/>
    </source>
</evidence>
<feature type="non-terminal residue" evidence="6">
    <location>
        <position position="85"/>
    </location>
</feature>
<name>A0AAW7XFQ8_9GAMM</name>
<dbReference type="PANTHER" id="PTHR45953">
    <property type="entry name" value="IDURONATE 2-SULFATASE"/>
    <property type="match status" value="1"/>
</dbReference>
<evidence type="ECO:0000256" key="2">
    <source>
        <dbReference type="ARBA" id="ARBA00022723"/>
    </source>
</evidence>
<sequence>PVCGASRASILTGILPTLNRFVQYDALAEKDVPKAKTLPQQFKEAGYKTFSIGKVFHSKHDSEQKSWSEPAWRKYQEEEDELNYR</sequence>
<keyword evidence="2" id="KW-0479">Metal-binding</keyword>
<dbReference type="InterPro" id="IPR024607">
    <property type="entry name" value="Sulfatase_CS"/>
</dbReference>
<feature type="domain" description="Sulfatase N-terminal" evidence="5">
    <location>
        <begin position="1"/>
        <end position="65"/>
    </location>
</feature>
<evidence type="ECO:0000256" key="1">
    <source>
        <dbReference type="ARBA" id="ARBA00008779"/>
    </source>
</evidence>
<feature type="non-terminal residue" evidence="6">
    <location>
        <position position="1"/>
    </location>
</feature>
<dbReference type="GO" id="GO:0046872">
    <property type="term" value="F:metal ion binding"/>
    <property type="evidence" value="ECO:0007669"/>
    <property type="project" value="UniProtKB-KW"/>
</dbReference>
<dbReference type="RefSeq" id="WP_303494617.1">
    <property type="nucleotide sequence ID" value="NZ_JAUOPB010000373.1"/>
</dbReference>
<dbReference type="GO" id="GO:0005737">
    <property type="term" value="C:cytoplasm"/>
    <property type="evidence" value="ECO:0007669"/>
    <property type="project" value="TreeGrafter"/>
</dbReference>
<gene>
    <name evidence="6" type="ORF">Q4521_22065</name>
</gene>
<keyword evidence="3 6" id="KW-0378">Hydrolase</keyword>
<dbReference type="SUPFAM" id="SSF53649">
    <property type="entry name" value="Alkaline phosphatase-like"/>
    <property type="match status" value="1"/>
</dbReference>
<evidence type="ECO:0000313" key="7">
    <source>
        <dbReference type="Proteomes" id="UP001169760"/>
    </source>
</evidence>
<dbReference type="PROSITE" id="PS00149">
    <property type="entry name" value="SULFATASE_2"/>
    <property type="match status" value="1"/>
</dbReference>
<dbReference type="PANTHER" id="PTHR45953:SF1">
    <property type="entry name" value="IDURONATE 2-SULFATASE"/>
    <property type="match status" value="1"/>
</dbReference>
<dbReference type="Proteomes" id="UP001169760">
    <property type="component" value="Unassembled WGS sequence"/>
</dbReference>
<feature type="region of interest" description="Disordered" evidence="4">
    <location>
        <begin position="58"/>
        <end position="85"/>
    </location>
</feature>
<evidence type="ECO:0000256" key="3">
    <source>
        <dbReference type="ARBA" id="ARBA00022801"/>
    </source>
</evidence>
<dbReference type="AlphaFoldDB" id="A0AAW7XFQ8"/>
<evidence type="ECO:0000256" key="4">
    <source>
        <dbReference type="SAM" id="MobiDB-lite"/>
    </source>
</evidence>
<reference evidence="6" key="1">
    <citation type="submission" date="2023-07" db="EMBL/GenBank/DDBJ databases">
        <title>Genome content predicts the carbon catabolic preferences of heterotrophic bacteria.</title>
        <authorList>
            <person name="Gralka M."/>
        </authorList>
    </citation>
    <scope>NUCLEOTIDE SEQUENCE</scope>
    <source>
        <strain evidence="6">I3M17_2</strain>
    </source>
</reference>
<dbReference type="InterPro" id="IPR000917">
    <property type="entry name" value="Sulfatase_N"/>
</dbReference>
<accession>A0AAW7XFQ8</accession>
<evidence type="ECO:0000313" key="6">
    <source>
        <dbReference type="EMBL" id="MDO6425179.1"/>
    </source>
</evidence>
<dbReference type="Pfam" id="PF00884">
    <property type="entry name" value="Sulfatase"/>
    <property type="match status" value="1"/>
</dbReference>
<dbReference type="InterPro" id="IPR017850">
    <property type="entry name" value="Alkaline_phosphatase_core_sf"/>
</dbReference>